<dbReference type="STRING" id="642780.SAMN04488570_3124"/>
<accession>A0A1H1WF41</accession>
<keyword evidence="1" id="KW-0732">Signal</keyword>
<feature type="chain" id="PRO_5009264375" evidence="1">
    <location>
        <begin position="18"/>
        <end position="333"/>
    </location>
</feature>
<proteinExistence type="predicted"/>
<evidence type="ECO:0000313" key="4">
    <source>
        <dbReference type="Proteomes" id="UP000198859"/>
    </source>
</evidence>
<gene>
    <name evidence="3" type="ORF">SAMN04488570_3124</name>
</gene>
<evidence type="ECO:0000259" key="2">
    <source>
        <dbReference type="Pfam" id="PF01370"/>
    </source>
</evidence>
<dbReference type="SUPFAM" id="SSF51735">
    <property type="entry name" value="NAD(P)-binding Rossmann-fold domains"/>
    <property type="match status" value="1"/>
</dbReference>
<reference evidence="4" key="1">
    <citation type="submission" date="2016-10" db="EMBL/GenBank/DDBJ databases">
        <authorList>
            <person name="Varghese N."/>
            <person name="Submissions S."/>
        </authorList>
    </citation>
    <scope>NUCLEOTIDE SEQUENCE [LARGE SCALE GENOMIC DNA]</scope>
    <source>
        <strain evidence="4">DSM 22127</strain>
    </source>
</reference>
<dbReference type="Pfam" id="PF01370">
    <property type="entry name" value="Epimerase"/>
    <property type="match status" value="1"/>
</dbReference>
<dbReference type="AlphaFoldDB" id="A0A1H1WF41"/>
<dbReference type="EMBL" id="LT629757">
    <property type="protein sequence ID" value="SDS95270.1"/>
    <property type="molecule type" value="Genomic_DNA"/>
</dbReference>
<dbReference type="Proteomes" id="UP000198859">
    <property type="component" value="Chromosome I"/>
</dbReference>
<evidence type="ECO:0000313" key="3">
    <source>
        <dbReference type="EMBL" id="SDS95270.1"/>
    </source>
</evidence>
<organism evidence="3 4">
    <name type="scientific">Nocardioides scoriae</name>
    <dbReference type="NCBI Taxonomy" id="642780"/>
    <lineage>
        <taxon>Bacteria</taxon>
        <taxon>Bacillati</taxon>
        <taxon>Actinomycetota</taxon>
        <taxon>Actinomycetes</taxon>
        <taxon>Propionibacteriales</taxon>
        <taxon>Nocardioidaceae</taxon>
        <taxon>Nocardioides</taxon>
    </lineage>
</organism>
<sequence>MKLLVLGGTLFLSRAVAAEAVARGHEVTCAARGRSGEVPEGASLVCLDRDRPDWAGLDDDWDAVVDVARSPRWVREALEQLAGRAPHWTFVSTISVYADTTTRHGTPDTLPLLEAAHDEAEQDTPEAYGAAKVACEELVRERAEEALVVRPGLIVGPGDPTGRFSYWPERLAEGGDVLAPDSPDRDTQLIDVRDLAAWLVGCAEQRRTGTYDATGYVTTLGELLEDVQRGVEDVGTRGPATLYWAAPAFLRRHHVEPWAGPRSLPLWLPEEAAGLVTHDVGAAHEAGLTTRPIAETAADTLRWLRSEQGRATVTGMTRAEEQDLLDDWHTITG</sequence>
<dbReference type="OrthoDB" id="7941246at2"/>
<dbReference type="InterPro" id="IPR001509">
    <property type="entry name" value="Epimerase_deHydtase"/>
</dbReference>
<dbReference type="Gene3D" id="3.40.50.720">
    <property type="entry name" value="NAD(P)-binding Rossmann-like Domain"/>
    <property type="match status" value="1"/>
</dbReference>
<name>A0A1H1WF41_9ACTN</name>
<protein>
    <submittedName>
        <fullName evidence="3">Nucleoside-diphosphate-sugar epimerase</fullName>
    </submittedName>
</protein>
<dbReference type="RefSeq" id="WP_091731514.1">
    <property type="nucleotide sequence ID" value="NZ_LT629757.1"/>
</dbReference>
<keyword evidence="4" id="KW-1185">Reference proteome</keyword>
<feature type="domain" description="NAD-dependent epimerase/dehydratase" evidence="2">
    <location>
        <begin position="4"/>
        <end position="207"/>
    </location>
</feature>
<evidence type="ECO:0000256" key="1">
    <source>
        <dbReference type="SAM" id="SignalP"/>
    </source>
</evidence>
<feature type="signal peptide" evidence="1">
    <location>
        <begin position="1"/>
        <end position="17"/>
    </location>
</feature>
<dbReference type="InterPro" id="IPR036291">
    <property type="entry name" value="NAD(P)-bd_dom_sf"/>
</dbReference>